<gene>
    <name evidence="5" type="ORF">S2091_4420</name>
</gene>
<organism evidence="5 6">
    <name type="scientific">Solimicrobium silvestre</name>
    <dbReference type="NCBI Taxonomy" id="2099400"/>
    <lineage>
        <taxon>Bacteria</taxon>
        <taxon>Pseudomonadati</taxon>
        <taxon>Pseudomonadota</taxon>
        <taxon>Betaproteobacteria</taxon>
        <taxon>Burkholderiales</taxon>
        <taxon>Oxalobacteraceae</taxon>
        <taxon>Solimicrobium</taxon>
    </lineage>
</organism>
<feature type="domain" description="Teneurin NHL" evidence="4">
    <location>
        <begin position="200"/>
        <end position="247"/>
    </location>
</feature>
<dbReference type="SUPFAM" id="SSF101898">
    <property type="entry name" value="NHL repeat"/>
    <property type="match status" value="1"/>
</dbReference>
<evidence type="ECO:0000256" key="1">
    <source>
        <dbReference type="ARBA" id="ARBA00022737"/>
    </source>
</evidence>
<keyword evidence="6" id="KW-1185">Reference proteome</keyword>
<dbReference type="InterPro" id="IPR056822">
    <property type="entry name" value="TEN_NHL"/>
</dbReference>
<dbReference type="RefSeq" id="WP_105534150.1">
    <property type="nucleotide sequence ID" value="NZ_PUGF01000034.1"/>
</dbReference>
<evidence type="ECO:0000259" key="4">
    <source>
        <dbReference type="Pfam" id="PF25021"/>
    </source>
</evidence>
<dbReference type="Pfam" id="PF01436">
    <property type="entry name" value="NHL"/>
    <property type="match status" value="2"/>
</dbReference>
<dbReference type="InterPro" id="IPR011042">
    <property type="entry name" value="6-blade_b-propeller_TolB-like"/>
</dbReference>
<dbReference type="Gene3D" id="2.120.10.30">
    <property type="entry name" value="TolB, C-terminal domain"/>
    <property type="match status" value="6"/>
</dbReference>
<dbReference type="PANTHER" id="PTHR13833:SF71">
    <property type="entry name" value="NHL DOMAIN-CONTAINING PROTEIN"/>
    <property type="match status" value="1"/>
</dbReference>
<evidence type="ECO:0000256" key="2">
    <source>
        <dbReference type="PROSITE-ProRule" id="PRU00504"/>
    </source>
</evidence>
<sequence>MSAKLIQLSKFFVISFLTIAIGVHASASSWGDENSTSTIQINSLNVNEDNSAIANPKPDSTTNGMLSLIAGNSNGPGFADGSLNDAQFGYATYGMVEIFKGIASDSHGNLYVADTSNHTIRKIDAKGIVTTLAGQVRNPGNEDGPGAQARFNLPTGITIDTHGNLYVTDAGNFTIRKITPAGVVSTLAGQVGVQGYTDGEGMSAKFRLPKGIAVNKSGDIFVVDTGNSTIRKISSDGIVSTFAGINRKFGFVNGDGINALFASPIDITIDRYGVMYVTDSGNKAIRRITPNGTVSTLTGTYTTSEDNDGTLSTAHFSYPQGIGVDHEGNLYISDSHRIRKVSINGYVTTLAGQDAGGSNDGKGTLASFSIPGGITVSRDGSLYVADNFLVRKVNATGLVTTYAGQKIISGSEDGIADHASFNTPNQMAVDKAGNVYVIDRGNALVRKIESNGKTTTLVSYRHSDWPVIKNLPKATFSSIAGLDIDHSYLAGIAVDQSNNVYISDAGNFVILKISSNGQVTVMAGIAGQRGSNDGAAMDAHFTQPANMVFDKLGNLFVVDAGSIRKIDQSGKVATFVGNINNRGDRIDETGQAAQFARIDGITIDQGGNLYVIDNHTLREISSQGVVSTFDDLSEKNSFFNGFQTTNFPASLAIDGDENIFYAIGTVVKRRSKEGQLSEVAGGEVSYEVKPGLHRVLEDISCVVMIDSKTFAILSGNAVFKLYLQ</sequence>
<feature type="signal peptide" evidence="3">
    <location>
        <begin position="1"/>
        <end position="25"/>
    </location>
</feature>
<feature type="chain" id="PRO_5015747114" evidence="3">
    <location>
        <begin position="26"/>
        <end position="724"/>
    </location>
</feature>
<protein>
    <submittedName>
        <fullName evidence="5">NHL repeat</fullName>
    </submittedName>
</protein>
<feature type="repeat" description="NHL" evidence="2">
    <location>
        <begin position="194"/>
        <end position="236"/>
    </location>
</feature>
<dbReference type="Pfam" id="PF25021">
    <property type="entry name" value="TEN_NHL"/>
    <property type="match status" value="2"/>
</dbReference>
<dbReference type="InterPro" id="IPR001258">
    <property type="entry name" value="NHL_repeat"/>
</dbReference>
<reference evidence="5 6" key="1">
    <citation type="submission" date="2018-02" db="EMBL/GenBank/DDBJ databases">
        <title>Solimicrobium silvestre gen. nov., sp. nov., isolated from alpine forest soil.</title>
        <authorList>
            <person name="Margesin R."/>
            <person name="Albuquerque L."/>
            <person name="Zhang D.-C."/>
            <person name="Froufe H.J.C."/>
            <person name="Severino R."/>
            <person name="Roxo I."/>
            <person name="Egas C."/>
            <person name="Da Costa M.S."/>
        </authorList>
    </citation>
    <scope>NUCLEOTIDE SEQUENCE [LARGE SCALE GENOMIC DNA]</scope>
    <source>
        <strain evidence="5 6">S20-91</strain>
    </source>
</reference>
<evidence type="ECO:0000313" key="5">
    <source>
        <dbReference type="EMBL" id="PRC90839.1"/>
    </source>
</evidence>
<keyword evidence="3" id="KW-0732">Signal</keyword>
<dbReference type="OrthoDB" id="9774579at2"/>
<dbReference type="PROSITE" id="PS51125">
    <property type="entry name" value="NHL"/>
    <property type="match status" value="2"/>
</dbReference>
<dbReference type="PANTHER" id="PTHR13833">
    <property type="match status" value="1"/>
</dbReference>
<dbReference type="Proteomes" id="UP000237839">
    <property type="component" value="Unassembled WGS sequence"/>
</dbReference>
<dbReference type="SUPFAM" id="SSF63829">
    <property type="entry name" value="Calcium-dependent phosphotriesterase"/>
    <property type="match status" value="2"/>
</dbReference>
<dbReference type="EMBL" id="PUGF01000034">
    <property type="protein sequence ID" value="PRC90839.1"/>
    <property type="molecule type" value="Genomic_DNA"/>
</dbReference>
<comment type="caution">
    <text evidence="5">The sequence shown here is derived from an EMBL/GenBank/DDBJ whole genome shotgun (WGS) entry which is preliminary data.</text>
</comment>
<proteinExistence type="predicted"/>
<evidence type="ECO:0000256" key="3">
    <source>
        <dbReference type="SAM" id="SignalP"/>
    </source>
</evidence>
<dbReference type="CDD" id="cd14953">
    <property type="entry name" value="NHL_like_1"/>
    <property type="match status" value="1"/>
</dbReference>
<keyword evidence="1" id="KW-0677">Repeat</keyword>
<name>A0A2S9GSZ6_9BURK</name>
<feature type="repeat" description="NHL" evidence="2">
    <location>
        <begin position="151"/>
        <end position="181"/>
    </location>
</feature>
<feature type="domain" description="Teneurin NHL" evidence="4">
    <location>
        <begin position="413"/>
        <end position="526"/>
    </location>
</feature>
<accession>A0A2S9GSZ6</accession>
<dbReference type="AlphaFoldDB" id="A0A2S9GSZ6"/>
<evidence type="ECO:0000313" key="6">
    <source>
        <dbReference type="Proteomes" id="UP000237839"/>
    </source>
</evidence>